<comment type="subcellular location">
    <subcellularLocation>
        <location evidence="2">Membrane</location>
    </subcellularLocation>
</comment>
<dbReference type="Proteomes" id="UP001302349">
    <property type="component" value="Chromosome"/>
</dbReference>
<dbReference type="SUPFAM" id="SSF47384">
    <property type="entry name" value="Homodimeric domain of signal transducing histidine kinase"/>
    <property type="match status" value="1"/>
</dbReference>
<name>A0ABZ0IXB2_9BACT</name>
<dbReference type="InterPro" id="IPR003660">
    <property type="entry name" value="HAMP_dom"/>
</dbReference>
<dbReference type="PRINTS" id="PR00344">
    <property type="entry name" value="BCTRLSENSOR"/>
</dbReference>
<dbReference type="InterPro" id="IPR003661">
    <property type="entry name" value="HisK_dim/P_dom"/>
</dbReference>
<dbReference type="InterPro" id="IPR005467">
    <property type="entry name" value="His_kinase_dom"/>
</dbReference>
<gene>
    <name evidence="13" type="ORF">RT717_13395</name>
</gene>
<organism evidence="13 14">
    <name type="scientific">Imperialibacter roseus</name>
    <dbReference type="NCBI Taxonomy" id="1324217"/>
    <lineage>
        <taxon>Bacteria</taxon>
        <taxon>Pseudomonadati</taxon>
        <taxon>Bacteroidota</taxon>
        <taxon>Cytophagia</taxon>
        <taxon>Cytophagales</taxon>
        <taxon>Flammeovirgaceae</taxon>
        <taxon>Imperialibacter</taxon>
    </lineage>
</organism>
<sequence>MASHVVSYKYLFIAALFGASAFFYWYFVGKSSKRGQEAYEQISERLVSQLQLIDSDLANAKSSGKVPGTLQSNYPIQIYTNRSLTGLSSNAFVPDYRVLEGDYQIQYLEWEGNKFIALKEYTERAGVRKEYVGVLPIYRNFPIENELIRGGYDKSIFDELRVFVYDKEVEGSFAFSYHDQVVCYFTIQSPPAVSSRFDRFLIFSLLSVAFVLGFFFFQRSAAGLVENGRPYAGIALLLAGVVFIRWLLLATNFPSSVYQFDLFNSRYLVISSLHKSLGDLMITAFLLAYFVYFTSNAVFRSDAYAYFSGASQKVKWLITIVVILLGYGFMGYTYLLLQEIFKNSQIHLDVNRSIHLDMFRMGTLVVYFLFCFSYFLIAHASYILLKHLRTGSAQFAWLVHLVMAAILFVAAIIIDDDLAIVPVLHAAYFSIIFWFSLPEFIRPIQFQAFLYFFLAAAFSSILGSYSIYKYGEFERNVQKQKFANSLLIENDIQGEFQLDGIMKSIKSDIFILTRMMSPVLAKDMIKQRIKRLYMNSYFDKYDVQVSMYNSKGDPFPNEPGVTFSAIKETYDKPIYKTDYQNIFFESNFSPGSTKRYVCFIGLERYDKIIGYIVLQLRLKKYLPSTVYPRLLVDERFMNEPADENYSYGIYEGTNLRYKSGTFNYITNLPQGIFDRETLYTTGLEINGFHHLGIKGSREKRIIITSPMYEVSWMVSNFSFLFLVLIGGIALTVVFNALEVRFANTGLTLASKIQIYLSIAFFLPLVVVTVATLSAINNSYKEDIDKQYMKKAESVNGYLVSLMDNYISNVINKEVLSNELTDIARFSQADINLFSVNGKLMASSQQTIYDDKLLSEYINPEALRRIREDDGERIILSESLGALNYKSTYLAIKSFNDASLLGIMSMPFFESRAQQQNQQIEVFTNIINIFTFIFIISLVISFMASRVLTNPLRIITSRLRKTTFNETNEPIHWNTSDEIGLLVAEYNSMLVKLETSRAALVRSEKESAWKEIAQQVAHEIKNPLTPMKLTLQHMRRLADDKDEGLKKSIDSLLRQIDNLSDIVTSFSTFAKLPAPDPSRFDISGLLGQLVQLHSKPGVDFVYQSPIAPVFVVADEKMLSGIFTNLIINACQAMEGRPDPRLEIGIRVKEKEAEISFRDNGIGIAEDIQDKVFVPSFSTKQEGSGIGLALARRGVEQAGGSIWFETVHGYGTTFYVSLPLG</sequence>
<dbReference type="SUPFAM" id="SSF55874">
    <property type="entry name" value="ATPase domain of HSP90 chaperone/DNA topoisomerase II/histidine kinase"/>
    <property type="match status" value="1"/>
</dbReference>
<feature type="transmembrane region" description="Helical" evidence="10">
    <location>
        <begin position="358"/>
        <end position="383"/>
    </location>
</feature>
<dbReference type="GO" id="GO:0016301">
    <property type="term" value="F:kinase activity"/>
    <property type="evidence" value="ECO:0007669"/>
    <property type="project" value="UniProtKB-KW"/>
</dbReference>
<dbReference type="CDD" id="cd00082">
    <property type="entry name" value="HisKA"/>
    <property type="match status" value="1"/>
</dbReference>
<dbReference type="PROSITE" id="PS50109">
    <property type="entry name" value="HIS_KIN"/>
    <property type="match status" value="1"/>
</dbReference>
<dbReference type="EMBL" id="CP136051">
    <property type="protein sequence ID" value="WOK09634.1"/>
    <property type="molecule type" value="Genomic_DNA"/>
</dbReference>
<evidence type="ECO:0000313" key="14">
    <source>
        <dbReference type="Proteomes" id="UP001302349"/>
    </source>
</evidence>
<feature type="transmembrane region" description="Helical" evidence="10">
    <location>
        <begin position="710"/>
        <end position="734"/>
    </location>
</feature>
<proteinExistence type="predicted"/>
<evidence type="ECO:0000256" key="10">
    <source>
        <dbReference type="SAM" id="Phobius"/>
    </source>
</evidence>
<dbReference type="RefSeq" id="WP_317492246.1">
    <property type="nucleotide sequence ID" value="NZ_CP136051.1"/>
</dbReference>
<feature type="transmembrane region" description="Helical" evidence="10">
    <location>
        <begin position="419"/>
        <end position="437"/>
    </location>
</feature>
<keyword evidence="9" id="KW-0902">Two-component regulatory system</keyword>
<evidence type="ECO:0000256" key="9">
    <source>
        <dbReference type="ARBA" id="ARBA00023012"/>
    </source>
</evidence>
<dbReference type="PANTHER" id="PTHR43065">
    <property type="entry name" value="SENSOR HISTIDINE KINASE"/>
    <property type="match status" value="1"/>
</dbReference>
<dbReference type="Gene3D" id="6.10.340.10">
    <property type="match status" value="1"/>
</dbReference>
<feature type="domain" description="HAMP" evidence="12">
    <location>
        <begin position="945"/>
        <end position="997"/>
    </location>
</feature>
<dbReference type="InterPro" id="IPR036097">
    <property type="entry name" value="HisK_dim/P_sf"/>
</dbReference>
<evidence type="ECO:0000256" key="4">
    <source>
        <dbReference type="ARBA" id="ARBA00022553"/>
    </source>
</evidence>
<feature type="transmembrane region" description="Helical" evidence="10">
    <location>
        <begin position="6"/>
        <end position="27"/>
    </location>
</feature>
<evidence type="ECO:0000256" key="3">
    <source>
        <dbReference type="ARBA" id="ARBA00012438"/>
    </source>
</evidence>
<feature type="transmembrane region" description="Helical" evidence="10">
    <location>
        <begin position="230"/>
        <end position="248"/>
    </location>
</feature>
<evidence type="ECO:0000256" key="1">
    <source>
        <dbReference type="ARBA" id="ARBA00000085"/>
    </source>
</evidence>
<evidence type="ECO:0000256" key="7">
    <source>
        <dbReference type="ARBA" id="ARBA00022777"/>
    </source>
</evidence>
<accession>A0ABZ0IXB2</accession>
<dbReference type="InterPro" id="IPR003594">
    <property type="entry name" value="HATPase_dom"/>
</dbReference>
<keyword evidence="10" id="KW-0472">Membrane</keyword>
<dbReference type="InterPro" id="IPR036890">
    <property type="entry name" value="HATPase_C_sf"/>
</dbReference>
<keyword evidence="8" id="KW-0067">ATP-binding</keyword>
<dbReference type="PROSITE" id="PS50885">
    <property type="entry name" value="HAMP"/>
    <property type="match status" value="1"/>
</dbReference>
<dbReference type="SMART" id="SM00387">
    <property type="entry name" value="HATPase_c"/>
    <property type="match status" value="1"/>
</dbReference>
<feature type="transmembrane region" description="Helical" evidence="10">
    <location>
        <begin position="449"/>
        <end position="468"/>
    </location>
</feature>
<feature type="transmembrane region" description="Helical" evidence="10">
    <location>
        <begin position="200"/>
        <end position="218"/>
    </location>
</feature>
<evidence type="ECO:0000256" key="8">
    <source>
        <dbReference type="ARBA" id="ARBA00022840"/>
    </source>
</evidence>
<comment type="catalytic activity">
    <reaction evidence="1">
        <text>ATP + protein L-histidine = ADP + protein N-phospho-L-histidine.</text>
        <dbReference type="EC" id="2.7.13.3"/>
    </reaction>
</comment>
<evidence type="ECO:0000259" key="11">
    <source>
        <dbReference type="PROSITE" id="PS50109"/>
    </source>
</evidence>
<feature type="transmembrane region" description="Helical" evidence="10">
    <location>
        <begin position="395"/>
        <end position="414"/>
    </location>
</feature>
<evidence type="ECO:0000256" key="5">
    <source>
        <dbReference type="ARBA" id="ARBA00022679"/>
    </source>
</evidence>
<keyword evidence="14" id="KW-1185">Reference proteome</keyword>
<feature type="transmembrane region" description="Helical" evidence="10">
    <location>
        <begin position="314"/>
        <end position="337"/>
    </location>
</feature>
<feature type="transmembrane region" description="Helical" evidence="10">
    <location>
        <begin position="276"/>
        <end position="294"/>
    </location>
</feature>
<feature type="transmembrane region" description="Helical" evidence="10">
    <location>
        <begin position="754"/>
        <end position="775"/>
    </location>
</feature>
<dbReference type="Gene3D" id="3.30.565.10">
    <property type="entry name" value="Histidine kinase-like ATPase, C-terminal domain"/>
    <property type="match status" value="1"/>
</dbReference>
<dbReference type="Pfam" id="PF02518">
    <property type="entry name" value="HATPase_c"/>
    <property type="match status" value="1"/>
</dbReference>
<evidence type="ECO:0000256" key="2">
    <source>
        <dbReference type="ARBA" id="ARBA00004370"/>
    </source>
</evidence>
<protein>
    <recommendedName>
        <fullName evidence="3">histidine kinase</fullName>
        <ecNumber evidence="3">2.7.13.3</ecNumber>
    </recommendedName>
</protein>
<feature type="domain" description="Histidine kinase" evidence="11">
    <location>
        <begin position="1014"/>
        <end position="1219"/>
    </location>
</feature>
<keyword evidence="6" id="KW-0547">Nucleotide-binding</keyword>
<evidence type="ECO:0000313" key="13">
    <source>
        <dbReference type="EMBL" id="WOK09634.1"/>
    </source>
</evidence>
<dbReference type="PANTHER" id="PTHR43065:SF46">
    <property type="entry name" value="C4-DICARBOXYLATE TRANSPORT SENSOR PROTEIN DCTB"/>
    <property type="match status" value="1"/>
</dbReference>
<feature type="transmembrane region" description="Helical" evidence="10">
    <location>
        <begin position="921"/>
        <end position="943"/>
    </location>
</feature>
<reference evidence="13 14" key="1">
    <citation type="journal article" date="2023" name="Microbiol. Resour. Announc.">
        <title>Complete Genome Sequence of Imperialibacter roseus strain P4T.</title>
        <authorList>
            <person name="Tizabi D.R."/>
            <person name="Bachvaroff T."/>
            <person name="Hill R.T."/>
        </authorList>
    </citation>
    <scope>NUCLEOTIDE SEQUENCE [LARGE SCALE GENOMIC DNA]</scope>
    <source>
        <strain evidence="13 14">P4T</strain>
    </source>
</reference>
<keyword evidence="5" id="KW-0808">Transferase</keyword>
<dbReference type="Pfam" id="PF00512">
    <property type="entry name" value="HisKA"/>
    <property type="match status" value="1"/>
</dbReference>
<dbReference type="InterPro" id="IPR004358">
    <property type="entry name" value="Sig_transdc_His_kin-like_C"/>
</dbReference>
<keyword evidence="10" id="KW-1133">Transmembrane helix</keyword>
<keyword evidence="10" id="KW-0812">Transmembrane</keyword>
<keyword evidence="7 13" id="KW-0418">Kinase</keyword>
<evidence type="ECO:0000259" key="12">
    <source>
        <dbReference type="PROSITE" id="PS50885"/>
    </source>
</evidence>
<evidence type="ECO:0000256" key="6">
    <source>
        <dbReference type="ARBA" id="ARBA00022741"/>
    </source>
</evidence>
<dbReference type="Gene3D" id="1.10.287.130">
    <property type="match status" value="1"/>
</dbReference>
<dbReference type="EC" id="2.7.13.3" evidence="3"/>
<dbReference type="SMART" id="SM00388">
    <property type="entry name" value="HisKA"/>
    <property type="match status" value="1"/>
</dbReference>
<keyword evidence="4" id="KW-0597">Phosphoprotein</keyword>